<feature type="transmembrane region" description="Helical" evidence="1">
    <location>
        <begin position="90"/>
        <end position="111"/>
    </location>
</feature>
<sequence length="177" mass="19292">MNGDVVGCWGGGDMLCFWGGWGVVVFVVVDGVFGLCGFGLGFGVGVFWFGWGVCLCGGGCVGGIFIWVILVVFLVLGWCVWWVLVGLIGLVWLGGCCFCCLIFLVCCVYWGKLAWGCVGLFLWVGGGVVGFGVIVVVGFLRWYLYEVGWEGVFGGDMFWGWFLCVWCVVWLFVFVIG</sequence>
<keyword evidence="1" id="KW-1133">Transmembrane helix</keyword>
<evidence type="ECO:0000313" key="2">
    <source>
        <dbReference type="EMBL" id="CAL1597423.1"/>
    </source>
</evidence>
<protein>
    <submittedName>
        <fullName evidence="2">Uncharacterized protein</fullName>
    </submittedName>
</protein>
<keyword evidence="1" id="KW-0812">Transmembrane</keyword>
<feature type="transmembrane region" description="Helical" evidence="1">
    <location>
        <begin position="20"/>
        <end position="49"/>
    </location>
</feature>
<keyword evidence="3" id="KW-1185">Reference proteome</keyword>
<proteinExistence type="predicted"/>
<dbReference type="Proteomes" id="UP001497482">
    <property type="component" value="Chromosome 21"/>
</dbReference>
<name>A0AAV2L9Y4_KNICA</name>
<feature type="transmembrane region" description="Helical" evidence="1">
    <location>
        <begin position="61"/>
        <end position="84"/>
    </location>
</feature>
<evidence type="ECO:0000313" key="3">
    <source>
        <dbReference type="Proteomes" id="UP001497482"/>
    </source>
</evidence>
<feature type="transmembrane region" description="Helical" evidence="1">
    <location>
        <begin position="157"/>
        <end position="176"/>
    </location>
</feature>
<reference evidence="2 3" key="1">
    <citation type="submission" date="2024-04" db="EMBL/GenBank/DDBJ databases">
        <authorList>
            <person name="Waldvogel A.-M."/>
            <person name="Schoenle A."/>
        </authorList>
    </citation>
    <scope>NUCLEOTIDE SEQUENCE [LARGE SCALE GENOMIC DNA]</scope>
</reference>
<keyword evidence="1" id="KW-0472">Membrane</keyword>
<gene>
    <name evidence="2" type="ORF">KC01_LOCUS25929</name>
</gene>
<dbReference type="AlphaFoldDB" id="A0AAV2L9Y4"/>
<dbReference type="EMBL" id="OZ035843">
    <property type="protein sequence ID" value="CAL1597423.1"/>
    <property type="molecule type" value="Genomic_DNA"/>
</dbReference>
<accession>A0AAV2L9Y4</accession>
<organism evidence="2 3">
    <name type="scientific">Knipowitschia caucasica</name>
    <name type="common">Caucasian dwarf goby</name>
    <name type="synonym">Pomatoschistus caucasicus</name>
    <dbReference type="NCBI Taxonomy" id="637954"/>
    <lineage>
        <taxon>Eukaryota</taxon>
        <taxon>Metazoa</taxon>
        <taxon>Chordata</taxon>
        <taxon>Craniata</taxon>
        <taxon>Vertebrata</taxon>
        <taxon>Euteleostomi</taxon>
        <taxon>Actinopterygii</taxon>
        <taxon>Neopterygii</taxon>
        <taxon>Teleostei</taxon>
        <taxon>Neoteleostei</taxon>
        <taxon>Acanthomorphata</taxon>
        <taxon>Gobiaria</taxon>
        <taxon>Gobiiformes</taxon>
        <taxon>Gobioidei</taxon>
        <taxon>Gobiidae</taxon>
        <taxon>Gobiinae</taxon>
        <taxon>Knipowitschia</taxon>
    </lineage>
</organism>
<evidence type="ECO:0000256" key="1">
    <source>
        <dbReference type="SAM" id="Phobius"/>
    </source>
</evidence>
<feature type="transmembrane region" description="Helical" evidence="1">
    <location>
        <begin position="118"/>
        <end position="145"/>
    </location>
</feature>